<dbReference type="Proteomes" id="UP000583944">
    <property type="component" value="Unassembled WGS sequence"/>
</dbReference>
<accession>A0A7J6YGQ1</accession>
<dbReference type="Gene3D" id="1.25.40.10">
    <property type="entry name" value="Tetratricopeptide repeat domain"/>
    <property type="match status" value="1"/>
</dbReference>
<name>A0A7J6YGQ1_TRYCR</name>
<evidence type="ECO:0000256" key="1">
    <source>
        <dbReference type="SAM" id="MobiDB-lite"/>
    </source>
</evidence>
<evidence type="ECO:0000256" key="2">
    <source>
        <dbReference type="SAM" id="Phobius"/>
    </source>
</evidence>
<feature type="compositionally biased region" description="Polar residues" evidence="1">
    <location>
        <begin position="134"/>
        <end position="153"/>
    </location>
</feature>
<gene>
    <name evidence="3" type="ORF">ECC02_001098</name>
</gene>
<feature type="transmembrane region" description="Helical" evidence="2">
    <location>
        <begin position="15"/>
        <end position="36"/>
    </location>
</feature>
<sequence>MTARAIQNILLDKRFVLMILPCCGYLFFFFLFFSLCRSSPTHAYMSFGTIKIIIIKKKKKKRSNFKLVTESVTGLMSFVHLGRSGLIVLRFFQSHRSYHKTIGYRYRPSQRPGDHRQSRVAGRLVAETARVPLKSSSSAGRGSDDNNSFARGTSTRDGHEGGYSVAGPSSPQAYLYRLRHGRFDDLIVLLSAPYAAPPLRILTDVLREVLQLRLRLTLGVCGGIEDSADRVDAWESLQRMANALSDPLAVRSVLSGAIHAVKEATEAASEVGDRISERELQRELGDIESFCSQLRQWNAEMKKNLTFIAQTADDARYSHLLDWDLSNVVMAEIWHGLLELCSLTGAFYVAVESLNHLIELSERVECIDAKKKGDKALWHGRNDKDKDEHEEAEEEHQQSAFTLDNVVEVVEDEVRKIFPPVLAIDHIRAMRSCELARNFDVAHTLFSRYIQHARSGVFPLTSKDIEAALIALARCCNNTAHFAMLQELFLESEANQVVGVSVELYTALIDAVSRANENPQCMAIALALYRRLRDGGLAPTADTYAGLMACCAAKKDPKQAFAFYHEARHQCGVNCLSPMVYTNLLLAYAQAGYGADARATLEVLVEAGAPLSRGAFHAVLSGDLTVREAEEVILLMQTKYNISATPQTYAYLHKAVIKRPNGSSTVLQMFDWHELALKSLLKVNDTVNHQMPNILVDGHSGQAAISTSSIVTPLEKDLLARYPTYAEAVEGVLVRLRVDPTIDSRLKSYLRPLLRVAQLRMNSFTGMAPQVPTRVPKGAAIAVLAADVLANLEEWFMPFASYYSAVVIPYSSLVALRNGGGRRVDGTFEKGTQQLLNDPLWREIGSEQQHMLESRRRVLVKFLETYRDVIHLVSLEEELALSRDCDRYGIAARKTFARCAAFALNLARLDVANGTKVYAEQTCNIVLVSSSFDECGRYLVDLKREVLRGKKDSDGLQGLAQGLQRLCYHNPRTSPQWRPPQVSVASLIHPAVNQQSYEQNP</sequence>
<dbReference type="AlphaFoldDB" id="A0A7J6YGQ1"/>
<feature type="compositionally biased region" description="Basic and acidic residues" evidence="1">
    <location>
        <begin position="378"/>
        <end position="389"/>
    </location>
</feature>
<dbReference type="PANTHER" id="PTHR47930">
    <property type="entry name" value="YALI0C12947P"/>
    <property type="match status" value="1"/>
</dbReference>
<proteinExistence type="predicted"/>
<organism evidence="3 4">
    <name type="scientific">Trypanosoma cruzi</name>
    <dbReference type="NCBI Taxonomy" id="5693"/>
    <lineage>
        <taxon>Eukaryota</taxon>
        <taxon>Discoba</taxon>
        <taxon>Euglenozoa</taxon>
        <taxon>Kinetoplastea</taxon>
        <taxon>Metakinetoplastina</taxon>
        <taxon>Trypanosomatida</taxon>
        <taxon>Trypanosomatidae</taxon>
        <taxon>Trypanosoma</taxon>
        <taxon>Schizotrypanum</taxon>
    </lineage>
</organism>
<keyword evidence="2" id="KW-0472">Membrane</keyword>
<evidence type="ECO:0008006" key="5">
    <source>
        <dbReference type="Google" id="ProtNLM"/>
    </source>
</evidence>
<feature type="transmembrane region" description="Helical" evidence="2">
    <location>
        <begin position="67"/>
        <end position="92"/>
    </location>
</feature>
<dbReference type="EMBL" id="JABDHM010000005">
    <property type="protein sequence ID" value="KAF5225782.1"/>
    <property type="molecule type" value="Genomic_DNA"/>
</dbReference>
<dbReference type="VEuPathDB" id="TriTrypDB:BCY84_18790"/>
<dbReference type="InterPro" id="IPR011990">
    <property type="entry name" value="TPR-like_helical_dom_sf"/>
</dbReference>
<keyword evidence="2" id="KW-1133">Transmembrane helix</keyword>
<comment type="caution">
    <text evidence="3">The sequence shown here is derived from an EMBL/GenBank/DDBJ whole genome shotgun (WGS) entry which is preliminary data.</text>
</comment>
<reference evidence="3 4" key="1">
    <citation type="journal article" date="2019" name="Genome Biol. Evol.">
        <title>Nanopore Sequencing Significantly Improves Genome Assembly of the Protozoan Parasite Trypanosoma cruzi.</title>
        <authorList>
            <person name="Diaz-Viraque F."/>
            <person name="Pita S."/>
            <person name="Greif G."/>
            <person name="de Souza R.C.M."/>
            <person name="Iraola G."/>
            <person name="Robello C."/>
        </authorList>
    </citation>
    <scope>NUCLEOTIDE SEQUENCE [LARGE SCALE GENOMIC DNA]</scope>
    <source>
        <strain evidence="3 4">Berenice</strain>
    </source>
</reference>
<feature type="region of interest" description="Disordered" evidence="1">
    <location>
        <begin position="378"/>
        <end position="397"/>
    </location>
</feature>
<feature type="region of interest" description="Disordered" evidence="1">
    <location>
        <begin position="132"/>
        <end position="166"/>
    </location>
</feature>
<evidence type="ECO:0000313" key="3">
    <source>
        <dbReference type="EMBL" id="KAF5225782.1"/>
    </source>
</evidence>
<evidence type="ECO:0000313" key="4">
    <source>
        <dbReference type="Proteomes" id="UP000583944"/>
    </source>
</evidence>
<dbReference type="PANTHER" id="PTHR47930:SF2">
    <property type="entry name" value="PENTATRICOPEPTIDE REPEAT PROTEIN (AFU_ORTHOLOGUE AFUA_8G04250)"/>
    <property type="match status" value="1"/>
</dbReference>
<dbReference type="VEuPathDB" id="TriTrypDB:ECC02_001098"/>
<protein>
    <recommendedName>
        <fullName evidence="5">Pentacotripeptide-repeat region of PRORP domain-containing protein</fullName>
    </recommendedName>
</protein>
<keyword evidence="2" id="KW-0812">Transmembrane</keyword>